<comment type="caution">
    <text evidence="4">The sequence shown here is derived from an EMBL/GenBank/DDBJ whole genome shotgun (WGS) entry which is preliminary data.</text>
</comment>
<dbReference type="Proteomes" id="UP001596096">
    <property type="component" value="Unassembled WGS sequence"/>
</dbReference>
<evidence type="ECO:0000259" key="3">
    <source>
        <dbReference type="Pfam" id="PF16861"/>
    </source>
</evidence>
<feature type="region of interest" description="Disordered" evidence="1">
    <location>
        <begin position="550"/>
        <end position="569"/>
    </location>
</feature>
<dbReference type="Pfam" id="PF16861">
    <property type="entry name" value="Carbam_trans_C"/>
    <property type="match status" value="1"/>
</dbReference>
<protein>
    <submittedName>
        <fullName evidence="4">Carbamoyltransferase C-terminal domain-containing protein</fullName>
    </submittedName>
</protein>
<dbReference type="RefSeq" id="WP_219547762.1">
    <property type="nucleotide sequence ID" value="NZ_JAHKRN010000034.1"/>
</dbReference>
<evidence type="ECO:0000256" key="1">
    <source>
        <dbReference type="SAM" id="MobiDB-lite"/>
    </source>
</evidence>
<dbReference type="InterPro" id="IPR003696">
    <property type="entry name" value="Carbtransf_dom"/>
</dbReference>
<sequence length="569" mass="62052">MTGSPVVIGVNRTRDGSIAVARGRTSVHSLQKERMTRREHHRGRLGDLPDHYLPRLPQLAGPVDLVVEGYSSDTEIGNLAAYRAELRETLGLTGDTPVVLVSHHLSHLYSAFPPSPFEEAAGLVVDTQGSRVRDFTERVELPRGTPGDLLEVSSFYRCSRGRVECLAKQLWDGDWARPAGLGCFYALLTRMLWPSGGGDEGKVMDLAPFGDPDALGLPELDVRGHEVFIPRAWLDTFDQGAAFRYVTNGASTFKRSANLAAAGQRAFERALDRLAAWLHERTGLADLVFAGGTALNCTANGRLIRGSPFREVFIPPSPHDGGTAVGCALYGMIECLGAESGFRWADDFLGPEPDPAEIDAAVRALPEDLTAERPADLAGAIVELLAGGRTVGLHRGRSESGPRALGNRSILGDPRVPELRDYVNVEVKGREWFRPLAPLVLAEHAGRIFDVDRPAPFMQYAADVRPEHREELPCVTHVDGTARPQTVEPGRTPFLHELLTRWHERTGCPVLVNTSLNGPGDPLTETPEHSVGTLRKTGLHALALPPYLIRKRDEPPVPGDDWQPPARPV</sequence>
<gene>
    <name evidence="4" type="ORF">ACFPUY_36000</name>
</gene>
<dbReference type="EMBL" id="JBHSNW010000025">
    <property type="protein sequence ID" value="MFC5820534.1"/>
    <property type="molecule type" value="Genomic_DNA"/>
</dbReference>
<proteinExistence type="predicted"/>
<accession>A0ABW1C4J0</accession>
<feature type="domain" description="Carbamoyltransferase C-terminal" evidence="3">
    <location>
        <begin position="383"/>
        <end position="551"/>
    </location>
</feature>
<feature type="domain" description="Carbamoyltransferase" evidence="2">
    <location>
        <begin position="96"/>
        <end position="329"/>
    </location>
</feature>
<evidence type="ECO:0000259" key="2">
    <source>
        <dbReference type="Pfam" id="PF02543"/>
    </source>
</evidence>
<name>A0ABW1C4J0_9ACTN</name>
<dbReference type="Pfam" id="PF02543">
    <property type="entry name" value="Carbam_trans_N"/>
    <property type="match status" value="1"/>
</dbReference>
<evidence type="ECO:0000313" key="5">
    <source>
        <dbReference type="Proteomes" id="UP001596096"/>
    </source>
</evidence>
<evidence type="ECO:0000313" key="4">
    <source>
        <dbReference type="EMBL" id="MFC5820534.1"/>
    </source>
</evidence>
<dbReference type="PANTHER" id="PTHR34847:SF1">
    <property type="entry name" value="NODULATION PROTEIN U"/>
    <property type="match status" value="1"/>
</dbReference>
<dbReference type="CDD" id="cd24033">
    <property type="entry name" value="ASKHA_NBD_NodU_CmcH-like_N"/>
    <property type="match status" value="1"/>
</dbReference>
<organism evidence="4 5">
    <name type="scientific">Nonomuraea harbinensis</name>
    <dbReference type="NCBI Taxonomy" id="1286938"/>
    <lineage>
        <taxon>Bacteria</taxon>
        <taxon>Bacillati</taxon>
        <taxon>Actinomycetota</taxon>
        <taxon>Actinomycetes</taxon>
        <taxon>Streptosporangiales</taxon>
        <taxon>Streptosporangiaceae</taxon>
        <taxon>Nonomuraea</taxon>
    </lineage>
</organism>
<dbReference type="InterPro" id="IPR031730">
    <property type="entry name" value="Carbam_trans_C"/>
</dbReference>
<keyword evidence="5" id="KW-1185">Reference proteome</keyword>
<dbReference type="PANTHER" id="PTHR34847">
    <property type="entry name" value="NODULATION PROTEIN U"/>
    <property type="match status" value="1"/>
</dbReference>
<reference evidence="5" key="1">
    <citation type="journal article" date="2019" name="Int. J. Syst. Evol. Microbiol.">
        <title>The Global Catalogue of Microorganisms (GCM) 10K type strain sequencing project: providing services to taxonomists for standard genome sequencing and annotation.</title>
        <authorList>
            <consortium name="The Broad Institute Genomics Platform"/>
            <consortium name="The Broad Institute Genome Sequencing Center for Infectious Disease"/>
            <person name="Wu L."/>
            <person name="Ma J."/>
        </authorList>
    </citation>
    <scope>NUCLEOTIDE SEQUENCE [LARGE SCALE GENOMIC DNA]</scope>
    <source>
        <strain evidence="5">CGMCC 4.7106</strain>
    </source>
</reference>
<dbReference type="InterPro" id="IPR051338">
    <property type="entry name" value="NodU/CmcH_Carbamoyltrnsfr"/>
</dbReference>